<keyword evidence="1 2" id="KW-0597">Phosphoprotein</keyword>
<gene>
    <name evidence="4" type="ORF">QWZ14_25605</name>
</gene>
<dbReference type="PANTHER" id="PTHR44591:SF23">
    <property type="entry name" value="CHEY SUBFAMILY"/>
    <property type="match status" value="1"/>
</dbReference>
<feature type="modified residue" description="4-aspartylphosphate" evidence="2">
    <location>
        <position position="57"/>
    </location>
</feature>
<evidence type="ECO:0000313" key="4">
    <source>
        <dbReference type="EMBL" id="MDN3567769.1"/>
    </source>
</evidence>
<dbReference type="SUPFAM" id="SSF52172">
    <property type="entry name" value="CheY-like"/>
    <property type="match status" value="1"/>
</dbReference>
<dbReference type="RefSeq" id="WP_290319833.1">
    <property type="nucleotide sequence ID" value="NZ_JAUFPN010000197.1"/>
</dbReference>
<dbReference type="PANTHER" id="PTHR44591">
    <property type="entry name" value="STRESS RESPONSE REGULATOR PROTEIN 1"/>
    <property type="match status" value="1"/>
</dbReference>
<reference evidence="5" key="1">
    <citation type="journal article" date="2019" name="Int. J. Syst. Evol. Microbiol.">
        <title>The Global Catalogue of Microorganisms (GCM) 10K type strain sequencing project: providing services to taxonomists for standard genome sequencing and annotation.</title>
        <authorList>
            <consortium name="The Broad Institute Genomics Platform"/>
            <consortium name="The Broad Institute Genome Sequencing Center for Infectious Disease"/>
            <person name="Wu L."/>
            <person name="Ma J."/>
        </authorList>
    </citation>
    <scope>NUCLEOTIDE SEQUENCE [LARGE SCALE GENOMIC DNA]</scope>
    <source>
        <strain evidence="5">CECT 7131</strain>
    </source>
</reference>
<dbReference type="SMART" id="SM00448">
    <property type="entry name" value="REC"/>
    <property type="match status" value="1"/>
</dbReference>
<keyword evidence="5" id="KW-1185">Reference proteome</keyword>
<dbReference type="InterPro" id="IPR050595">
    <property type="entry name" value="Bact_response_regulator"/>
</dbReference>
<dbReference type="InterPro" id="IPR011006">
    <property type="entry name" value="CheY-like_superfamily"/>
</dbReference>
<dbReference type="PROSITE" id="PS50110">
    <property type="entry name" value="RESPONSE_REGULATORY"/>
    <property type="match status" value="1"/>
</dbReference>
<accession>A0ABT8AD98</accession>
<name>A0ABT8AD98_9PROT</name>
<comment type="caution">
    <text evidence="4">The sequence shown here is derived from an EMBL/GenBank/DDBJ whole genome shotgun (WGS) entry which is preliminary data.</text>
</comment>
<dbReference type="InterPro" id="IPR001789">
    <property type="entry name" value="Sig_transdc_resp-reg_receiver"/>
</dbReference>
<evidence type="ECO:0000259" key="3">
    <source>
        <dbReference type="PROSITE" id="PS50110"/>
    </source>
</evidence>
<evidence type="ECO:0000313" key="5">
    <source>
        <dbReference type="Proteomes" id="UP001529369"/>
    </source>
</evidence>
<dbReference type="EMBL" id="JAUFPN010000197">
    <property type="protein sequence ID" value="MDN3567769.1"/>
    <property type="molecule type" value="Genomic_DNA"/>
</dbReference>
<proteinExistence type="predicted"/>
<evidence type="ECO:0000256" key="1">
    <source>
        <dbReference type="ARBA" id="ARBA00022553"/>
    </source>
</evidence>
<evidence type="ECO:0000256" key="2">
    <source>
        <dbReference type="PROSITE-ProRule" id="PRU00169"/>
    </source>
</evidence>
<organism evidence="4 5">
    <name type="scientific">Paeniroseomonas aquatica</name>
    <dbReference type="NCBI Taxonomy" id="373043"/>
    <lineage>
        <taxon>Bacteria</taxon>
        <taxon>Pseudomonadati</taxon>
        <taxon>Pseudomonadota</taxon>
        <taxon>Alphaproteobacteria</taxon>
        <taxon>Acetobacterales</taxon>
        <taxon>Acetobacteraceae</taxon>
        <taxon>Paeniroseomonas</taxon>
    </lineage>
</organism>
<protein>
    <submittedName>
        <fullName evidence="4">Response regulator</fullName>
    </submittedName>
</protein>
<dbReference type="Proteomes" id="UP001529369">
    <property type="component" value="Unassembled WGS sequence"/>
</dbReference>
<feature type="domain" description="Response regulatory" evidence="3">
    <location>
        <begin position="7"/>
        <end position="122"/>
    </location>
</feature>
<sequence>MTRSTGGVLIVEDEFLIAELLVAMVEDLGLHVCGVAATAAEAMAMAVSLRPELVTMDMRLRGEGDGVDAALHIHAHVGARVIFITGSREPDTVARIGTDHPAAVLFKPITFEQLRQVVTRLRQ</sequence>
<dbReference type="Pfam" id="PF00072">
    <property type="entry name" value="Response_reg"/>
    <property type="match status" value="1"/>
</dbReference>
<dbReference type="Gene3D" id="3.40.50.2300">
    <property type="match status" value="1"/>
</dbReference>